<protein>
    <submittedName>
        <fullName evidence="4">Uncharacterized protein LOC105367210</fullName>
    </submittedName>
</protein>
<keyword evidence="2" id="KW-0819">tRNA processing</keyword>
<name>A0AAJ6YTM7_9HYME</name>
<dbReference type="InterPro" id="IPR002759">
    <property type="entry name" value="Pop5/Rpp14/Rnp2-like"/>
</dbReference>
<dbReference type="GO" id="GO:0030681">
    <property type="term" value="C:multimeric ribonuclease P complex"/>
    <property type="evidence" value="ECO:0007669"/>
    <property type="project" value="TreeGrafter"/>
</dbReference>
<dbReference type="RefSeq" id="XP_011504140.1">
    <property type="nucleotide sequence ID" value="XM_011505838.1"/>
</dbReference>
<dbReference type="Proteomes" id="UP000695007">
    <property type="component" value="Unplaced"/>
</dbReference>
<dbReference type="SUPFAM" id="SSF160350">
    <property type="entry name" value="Rnp2-like"/>
    <property type="match status" value="1"/>
</dbReference>
<dbReference type="Pfam" id="PF01900">
    <property type="entry name" value="RNase_P_Rpp14"/>
    <property type="match status" value="1"/>
</dbReference>
<dbReference type="AlphaFoldDB" id="A0AAJ6YTM7"/>
<dbReference type="GO" id="GO:0005730">
    <property type="term" value="C:nucleolus"/>
    <property type="evidence" value="ECO:0007669"/>
    <property type="project" value="TreeGrafter"/>
</dbReference>
<dbReference type="Gene3D" id="3.30.70.3250">
    <property type="entry name" value="Ribonuclease P, Pop5 subunit"/>
    <property type="match status" value="1"/>
</dbReference>
<comment type="similarity">
    <text evidence="1">Belongs to the eukaryotic/archaeal RNase P protein component 2 family.</text>
</comment>
<accession>A0AAJ6YTM7</accession>
<dbReference type="PANTHER" id="PTHR15441">
    <property type="entry name" value="RIBONUCLEASE P PROTEIN SUBUNIT P14"/>
    <property type="match status" value="1"/>
</dbReference>
<dbReference type="GO" id="GO:0001682">
    <property type="term" value="P:tRNA 5'-leader removal"/>
    <property type="evidence" value="ECO:0007669"/>
    <property type="project" value="InterPro"/>
</dbReference>
<evidence type="ECO:0000313" key="4">
    <source>
        <dbReference type="RefSeq" id="XP_011504140.1"/>
    </source>
</evidence>
<gene>
    <name evidence="4" type="primary">LOC105367210</name>
</gene>
<evidence type="ECO:0000313" key="3">
    <source>
        <dbReference type="Proteomes" id="UP000695007"/>
    </source>
</evidence>
<dbReference type="GeneID" id="105367210"/>
<organism evidence="3 4">
    <name type="scientific">Ceratosolen solmsi marchali</name>
    <dbReference type="NCBI Taxonomy" id="326594"/>
    <lineage>
        <taxon>Eukaryota</taxon>
        <taxon>Metazoa</taxon>
        <taxon>Ecdysozoa</taxon>
        <taxon>Arthropoda</taxon>
        <taxon>Hexapoda</taxon>
        <taxon>Insecta</taxon>
        <taxon>Pterygota</taxon>
        <taxon>Neoptera</taxon>
        <taxon>Endopterygota</taxon>
        <taxon>Hymenoptera</taxon>
        <taxon>Apocrita</taxon>
        <taxon>Proctotrupomorpha</taxon>
        <taxon>Chalcidoidea</taxon>
        <taxon>Agaonidae</taxon>
        <taxon>Agaoninae</taxon>
        <taxon>Ceratosolen</taxon>
    </lineage>
</organism>
<keyword evidence="3" id="KW-1185">Reference proteome</keyword>
<dbReference type="KEGG" id="csol:105367210"/>
<reference evidence="4" key="1">
    <citation type="submission" date="2025-08" db="UniProtKB">
        <authorList>
            <consortium name="RefSeq"/>
        </authorList>
    </citation>
    <scope>IDENTIFICATION</scope>
</reference>
<proteinExistence type="inferred from homology"/>
<dbReference type="PANTHER" id="PTHR15441:SF1">
    <property type="entry name" value="RIBONUCLEASE P PROTEIN SUBUNIT P14"/>
    <property type="match status" value="1"/>
</dbReference>
<dbReference type="InterPro" id="IPR038085">
    <property type="entry name" value="Rnp2-like_sf"/>
</dbReference>
<evidence type="ECO:0000256" key="1">
    <source>
        <dbReference type="ARBA" id="ARBA00010800"/>
    </source>
</evidence>
<evidence type="ECO:0000256" key="2">
    <source>
        <dbReference type="ARBA" id="ARBA00022694"/>
    </source>
</evidence>
<dbReference type="GO" id="GO:0033204">
    <property type="term" value="F:ribonuclease P RNA binding"/>
    <property type="evidence" value="ECO:0007669"/>
    <property type="project" value="TreeGrafter"/>
</dbReference>
<sequence>MHYLEVSLELPKDFDSPITATTLKTQLISAVKQLLGTKGAAYKVDILKFNSIEQSFILRCTSKHYVRLRAALTVAHSFEGVPCIYHIIRASPNLLSFTANSRTYTH</sequence>